<dbReference type="AlphaFoldDB" id="A0A7V8FNH5"/>
<dbReference type="GO" id="GO:0004252">
    <property type="term" value="F:serine-type endopeptidase activity"/>
    <property type="evidence" value="ECO:0007669"/>
    <property type="project" value="InterPro"/>
</dbReference>
<evidence type="ECO:0000256" key="1">
    <source>
        <dbReference type="ARBA" id="ARBA00004141"/>
    </source>
</evidence>
<dbReference type="GO" id="GO:0016020">
    <property type="term" value="C:membrane"/>
    <property type="evidence" value="ECO:0007669"/>
    <property type="project" value="UniProtKB-SubCell"/>
</dbReference>
<accession>A0A7V8FNH5</accession>
<protein>
    <recommendedName>
        <fullName evidence="6">Peptidase S54 rhomboid domain-containing protein</fullName>
    </recommendedName>
</protein>
<comment type="subcellular location">
    <subcellularLocation>
        <location evidence="1">Membrane</location>
        <topology evidence="1">Multi-pass membrane protein</topology>
    </subcellularLocation>
</comment>
<dbReference type="InterPro" id="IPR022764">
    <property type="entry name" value="Peptidase_S54_rhomboid_dom"/>
</dbReference>
<dbReference type="InterPro" id="IPR023826">
    <property type="entry name" value="Rhom-like_SP_proteobac"/>
</dbReference>
<proteinExistence type="predicted"/>
<keyword evidence="3 5" id="KW-1133">Transmembrane helix</keyword>
<feature type="domain" description="Peptidase S54 rhomboid" evidence="6">
    <location>
        <begin position="50"/>
        <end position="186"/>
    </location>
</feature>
<evidence type="ECO:0000313" key="8">
    <source>
        <dbReference type="Proteomes" id="UP000461670"/>
    </source>
</evidence>
<feature type="transmembrane region" description="Helical" evidence="5">
    <location>
        <begin position="63"/>
        <end position="84"/>
    </location>
</feature>
<dbReference type="Gene3D" id="1.20.1540.10">
    <property type="entry name" value="Rhomboid-like"/>
    <property type="match status" value="1"/>
</dbReference>
<keyword evidence="2 5" id="KW-0812">Transmembrane</keyword>
<feature type="transmembrane region" description="Helical" evidence="5">
    <location>
        <begin position="168"/>
        <end position="189"/>
    </location>
</feature>
<name>A0A7V8FNH5_9BURK</name>
<feature type="transmembrane region" description="Helical" evidence="5">
    <location>
        <begin position="91"/>
        <end position="110"/>
    </location>
</feature>
<gene>
    <name evidence="7" type="ORF">GAK30_02212</name>
</gene>
<feature type="transmembrane region" description="Helical" evidence="5">
    <location>
        <begin position="139"/>
        <end position="156"/>
    </location>
</feature>
<dbReference type="EMBL" id="WNDQ01000028">
    <property type="protein sequence ID" value="KAF1020933.1"/>
    <property type="molecule type" value="Genomic_DNA"/>
</dbReference>
<organism evidence="7 8">
    <name type="scientific">Paracidovorax wautersii</name>
    <dbReference type="NCBI Taxonomy" id="1177982"/>
    <lineage>
        <taxon>Bacteria</taxon>
        <taxon>Pseudomonadati</taxon>
        <taxon>Pseudomonadota</taxon>
        <taxon>Betaproteobacteria</taxon>
        <taxon>Burkholderiales</taxon>
        <taxon>Comamonadaceae</taxon>
        <taxon>Paracidovorax</taxon>
    </lineage>
</organism>
<dbReference type="Proteomes" id="UP000461670">
    <property type="component" value="Unassembled WGS sequence"/>
</dbReference>
<feature type="transmembrane region" description="Helical" evidence="5">
    <location>
        <begin position="116"/>
        <end position="132"/>
    </location>
</feature>
<evidence type="ECO:0000256" key="3">
    <source>
        <dbReference type="ARBA" id="ARBA00022989"/>
    </source>
</evidence>
<evidence type="ECO:0000313" key="7">
    <source>
        <dbReference type="EMBL" id="KAF1020933.1"/>
    </source>
</evidence>
<dbReference type="NCBIfam" id="TIGR03902">
    <property type="entry name" value="rhom_GG_sort"/>
    <property type="match status" value="1"/>
</dbReference>
<evidence type="ECO:0000256" key="2">
    <source>
        <dbReference type="ARBA" id="ARBA00022692"/>
    </source>
</evidence>
<reference evidence="8" key="1">
    <citation type="journal article" date="2020" name="MBio">
        <title>Horizontal gene transfer to a defensive symbiont with a reduced genome amongst a multipartite beetle microbiome.</title>
        <authorList>
            <person name="Waterworth S.C."/>
            <person name="Florez L.V."/>
            <person name="Rees E.R."/>
            <person name="Hertweck C."/>
            <person name="Kaltenpoth M."/>
            <person name="Kwan J.C."/>
        </authorList>
    </citation>
    <scope>NUCLEOTIDE SEQUENCE [LARGE SCALE GENOMIC DNA]</scope>
</reference>
<keyword evidence="4 5" id="KW-0472">Membrane</keyword>
<sequence>MRRAAGPSAPRPLAVWVWPLALCGLMALLAAAGDAPRLALRYDRAALADGQWWRLLTAHAVHLGWAHALLNMAGVGLCAVLAPALFRTRSLAVLLLLLALGVSGLLWLGSPQVSNYAGFSGVLYGLFVAGLWPQRRDPLALLALAVVAGWMLWQWLGRPLAAEEQMIGGHIVSAAHVYGVAVAAAWLAARAVWPHRVSAGS</sequence>
<dbReference type="Pfam" id="PF01694">
    <property type="entry name" value="Rhomboid"/>
    <property type="match status" value="1"/>
</dbReference>
<evidence type="ECO:0000259" key="6">
    <source>
        <dbReference type="Pfam" id="PF01694"/>
    </source>
</evidence>
<dbReference type="InterPro" id="IPR035952">
    <property type="entry name" value="Rhomboid-like_sf"/>
</dbReference>
<evidence type="ECO:0000256" key="4">
    <source>
        <dbReference type="ARBA" id="ARBA00023136"/>
    </source>
</evidence>
<comment type="caution">
    <text evidence="7">The sequence shown here is derived from an EMBL/GenBank/DDBJ whole genome shotgun (WGS) entry which is preliminary data.</text>
</comment>
<dbReference type="SUPFAM" id="SSF144091">
    <property type="entry name" value="Rhomboid-like"/>
    <property type="match status" value="1"/>
</dbReference>
<evidence type="ECO:0000256" key="5">
    <source>
        <dbReference type="SAM" id="Phobius"/>
    </source>
</evidence>